<keyword evidence="3" id="KW-0808">Transferase</keyword>
<dbReference type="Gene3D" id="1.20.1050.10">
    <property type="match status" value="1"/>
</dbReference>
<protein>
    <recommendedName>
        <fullName evidence="2">glutathione transferase</fullName>
        <ecNumber evidence="2">2.5.1.18</ecNumber>
    </recommendedName>
</protein>
<dbReference type="SUPFAM" id="SSF52833">
    <property type="entry name" value="Thioredoxin-like"/>
    <property type="match status" value="1"/>
</dbReference>
<gene>
    <name evidence="7" type="ORF">R1flu_011887</name>
</gene>
<dbReference type="GO" id="GO:0009636">
    <property type="term" value="P:response to toxic substance"/>
    <property type="evidence" value="ECO:0007669"/>
    <property type="project" value="UniProtKB-ARBA"/>
</dbReference>
<organism evidence="7 8">
    <name type="scientific">Riccia fluitans</name>
    <dbReference type="NCBI Taxonomy" id="41844"/>
    <lineage>
        <taxon>Eukaryota</taxon>
        <taxon>Viridiplantae</taxon>
        <taxon>Streptophyta</taxon>
        <taxon>Embryophyta</taxon>
        <taxon>Marchantiophyta</taxon>
        <taxon>Marchantiopsida</taxon>
        <taxon>Marchantiidae</taxon>
        <taxon>Marchantiales</taxon>
        <taxon>Ricciaceae</taxon>
        <taxon>Riccia</taxon>
    </lineage>
</organism>
<dbReference type="InterPro" id="IPR004046">
    <property type="entry name" value="GST_C"/>
</dbReference>
<reference evidence="7 8" key="1">
    <citation type="submission" date="2024-09" db="EMBL/GenBank/DDBJ databases">
        <title>Chromosome-scale assembly of Riccia fluitans.</title>
        <authorList>
            <person name="Paukszto L."/>
            <person name="Sawicki J."/>
            <person name="Karawczyk K."/>
            <person name="Piernik-Szablinska J."/>
            <person name="Szczecinska M."/>
            <person name="Mazdziarz M."/>
        </authorList>
    </citation>
    <scope>NUCLEOTIDE SEQUENCE [LARGE SCALE GENOMIC DNA]</scope>
    <source>
        <strain evidence="7">Rf_01</strain>
        <tissue evidence="7">Aerial parts of the thallus</tissue>
    </source>
</reference>
<dbReference type="InterPro" id="IPR036249">
    <property type="entry name" value="Thioredoxin-like_sf"/>
</dbReference>
<dbReference type="Pfam" id="PF02798">
    <property type="entry name" value="GST_N"/>
    <property type="match status" value="1"/>
</dbReference>
<keyword evidence="8" id="KW-1185">Reference proteome</keyword>
<dbReference type="Pfam" id="PF00043">
    <property type="entry name" value="GST_C"/>
    <property type="match status" value="1"/>
</dbReference>
<dbReference type="InterPro" id="IPR036282">
    <property type="entry name" value="Glutathione-S-Trfase_C_sf"/>
</dbReference>
<dbReference type="InterPro" id="IPR010987">
    <property type="entry name" value="Glutathione-S-Trfase_C-like"/>
</dbReference>
<evidence type="ECO:0000256" key="2">
    <source>
        <dbReference type="ARBA" id="ARBA00012452"/>
    </source>
</evidence>
<evidence type="ECO:0000256" key="1">
    <source>
        <dbReference type="ARBA" id="ARBA00010128"/>
    </source>
</evidence>
<feature type="domain" description="GST N-terminal" evidence="5">
    <location>
        <begin position="1"/>
        <end position="81"/>
    </location>
</feature>
<evidence type="ECO:0000256" key="3">
    <source>
        <dbReference type="ARBA" id="ARBA00022679"/>
    </source>
</evidence>
<comment type="catalytic activity">
    <reaction evidence="4">
        <text>RX + glutathione = an S-substituted glutathione + a halide anion + H(+)</text>
        <dbReference type="Rhea" id="RHEA:16437"/>
        <dbReference type="ChEBI" id="CHEBI:15378"/>
        <dbReference type="ChEBI" id="CHEBI:16042"/>
        <dbReference type="ChEBI" id="CHEBI:17792"/>
        <dbReference type="ChEBI" id="CHEBI:57925"/>
        <dbReference type="ChEBI" id="CHEBI:90779"/>
        <dbReference type="EC" id="2.5.1.18"/>
    </reaction>
</comment>
<sequence length="220" mass="25368">MGMKLHGHMSSPFVKSVAMTIYEKNEDFELLFGGLSELKSEEFIATKNPFGLMPAFEDGDLILFESRAIAKYVDAKFEGQGTCLMGSNIRDQALVNVWIEVEGHTFFSAIWPICREFYSKKVPDVTVIETHIVKVKKVFDIYEAQLSKHKYLAGEFFSFADLFHIPTLHFLQCLSEDVFRRILDGQSRLQSWHQDITSRPSWKKIIARPEASDWSYIEKV</sequence>
<name>A0ABD1Z9Z1_9MARC</name>
<comment type="similarity">
    <text evidence="1">Belongs to the GST superfamily. Phi family.</text>
</comment>
<dbReference type="EMBL" id="JBHFFA010000002">
    <property type="protein sequence ID" value="KAL2644300.1"/>
    <property type="molecule type" value="Genomic_DNA"/>
</dbReference>
<accession>A0ABD1Z9Z1</accession>
<evidence type="ECO:0000259" key="5">
    <source>
        <dbReference type="PROSITE" id="PS50404"/>
    </source>
</evidence>
<comment type="caution">
    <text evidence="7">The sequence shown here is derived from an EMBL/GenBank/DDBJ whole genome shotgun (WGS) entry which is preliminary data.</text>
</comment>
<dbReference type="SUPFAM" id="SSF47616">
    <property type="entry name" value="GST C-terminal domain-like"/>
    <property type="match status" value="1"/>
</dbReference>
<dbReference type="PROSITE" id="PS50404">
    <property type="entry name" value="GST_NTER"/>
    <property type="match status" value="1"/>
</dbReference>
<dbReference type="SFLD" id="SFLDG00358">
    <property type="entry name" value="Main_(cytGST)"/>
    <property type="match status" value="1"/>
</dbReference>
<dbReference type="SFLD" id="SFLDS00019">
    <property type="entry name" value="Glutathione_Transferase_(cytos"/>
    <property type="match status" value="1"/>
</dbReference>
<evidence type="ECO:0000313" key="7">
    <source>
        <dbReference type="EMBL" id="KAL2644300.1"/>
    </source>
</evidence>
<dbReference type="InterPro" id="IPR004045">
    <property type="entry name" value="Glutathione_S-Trfase_N"/>
</dbReference>
<dbReference type="FunFam" id="1.20.1050.10:FF:000004">
    <property type="entry name" value="Glutathione S-transferase F2"/>
    <property type="match status" value="1"/>
</dbReference>
<dbReference type="Proteomes" id="UP001605036">
    <property type="component" value="Unassembled WGS sequence"/>
</dbReference>
<dbReference type="PANTHER" id="PTHR43900:SF3">
    <property type="entry name" value="GLUTATHIONE S-TRANSFERASE RHO"/>
    <property type="match status" value="1"/>
</dbReference>
<dbReference type="GO" id="GO:0004364">
    <property type="term" value="F:glutathione transferase activity"/>
    <property type="evidence" value="ECO:0007669"/>
    <property type="project" value="UniProtKB-EC"/>
</dbReference>
<dbReference type="Gene3D" id="3.40.30.10">
    <property type="entry name" value="Glutaredoxin"/>
    <property type="match status" value="1"/>
</dbReference>
<evidence type="ECO:0000313" key="8">
    <source>
        <dbReference type="Proteomes" id="UP001605036"/>
    </source>
</evidence>
<dbReference type="PROSITE" id="PS50405">
    <property type="entry name" value="GST_CTER"/>
    <property type="match status" value="1"/>
</dbReference>
<dbReference type="InterPro" id="IPR040079">
    <property type="entry name" value="Glutathione_S-Trfase"/>
</dbReference>
<evidence type="ECO:0000256" key="4">
    <source>
        <dbReference type="ARBA" id="ARBA00047960"/>
    </source>
</evidence>
<feature type="domain" description="GST C-terminal" evidence="6">
    <location>
        <begin position="88"/>
        <end position="220"/>
    </location>
</feature>
<dbReference type="AlphaFoldDB" id="A0ABD1Z9Z1"/>
<dbReference type="PANTHER" id="PTHR43900">
    <property type="entry name" value="GLUTATHIONE S-TRANSFERASE RHO"/>
    <property type="match status" value="1"/>
</dbReference>
<dbReference type="EC" id="2.5.1.18" evidence="2"/>
<evidence type="ECO:0000259" key="6">
    <source>
        <dbReference type="PROSITE" id="PS50405"/>
    </source>
</evidence>
<proteinExistence type="inferred from homology"/>